<organism evidence="13 14">
    <name type="scientific">Arabidopsis suecica</name>
    <name type="common">Swedish thale-cress</name>
    <name type="synonym">Cardaminopsis suecica</name>
    <dbReference type="NCBI Taxonomy" id="45249"/>
    <lineage>
        <taxon>Eukaryota</taxon>
        <taxon>Viridiplantae</taxon>
        <taxon>Streptophyta</taxon>
        <taxon>Embryophyta</taxon>
        <taxon>Tracheophyta</taxon>
        <taxon>Spermatophyta</taxon>
        <taxon>Magnoliopsida</taxon>
        <taxon>eudicotyledons</taxon>
        <taxon>Gunneridae</taxon>
        <taxon>Pentapetalae</taxon>
        <taxon>rosids</taxon>
        <taxon>malvids</taxon>
        <taxon>Brassicales</taxon>
        <taxon>Brassicaceae</taxon>
        <taxon>Camelineae</taxon>
        <taxon>Arabidopsis</taxon>
    </lineage>
</organism>
<feature type="transmembrane region" description="Helical" evidence="11">
    <location>
        <begin position="331"/>
        <end position="351"/>
    </location>
</feature>
<keyword evidence="6" id="KW-0931">ER-Golgi transport</keyword>
<evidence type="ECO:0000256" key="2">
    <source>
        <dbReference type="ARBA" id="ARBA00022574"/>
    </source>
</evidence>
<evidence type="ECO:0000313" key="14">
    <source>
        <dbReference type="Proteomes" id="UP000694251"/>
    </source>
</evidence>
<dbReference type="FunFam" id="2.130.10.10:FF:000612">
    <property type="entry name" value="SEC12-like protein 2"/>
    <property type="match status" value="1"/>
</dbReference>
<evidence type="ECO:0000256" key="12">
    <source>
        <dbReference type="SAM" id="MobiDB-lite"/>
    </source>
</evidence>
<evidence type="ECO:0000256" key="7">
    <source>
        <dbReference type="ARBA" id="ARBA00022927"/>
    </source>
</evidence>
<evidence type="ECO:0000256" key="1">
    <source>
        <dbReference type="ARBA" id="ARBA00022448"/>
    </source>
</evidence>
<evidence type="ECO:0000256" key="3">
    <source>
        <dbReference type="ARBA" id="ARBA00022692"/>
    </source>
</evidence>
<keyword evidence="9 11" id="KW-0472">Membrane</keyword>
<dbReference type="PANTHER" id="PTHR23284">
    <property type="entry name" value="PROLACTIN REGULATORY ELEMENT BINDING PROTEIN"/>
    <property type="match status" value="1"/>
</dbReference>
<evidence type="ECO:0000256" key="8">
    <source>
        <dbReference type="ARBA" id="ARBA00022989"/>
    </source>
</evidence>
<protein>
    <recommendedName>
        <fullName evidence="11">SEC12-like protein</fullName>
    </recommendedName>
</protein>
<evidence type="ECO:0000256" key="6">
    <source>
        <dbReference type="ARBA" id="ARBA00022892"/>
    </source>
</evidence>
<dbReference type="InterPro" id="IPR045260">
    <property type="entry name" value="Sec12-like"/>
</dbReference>
<evidence type="ECO:0000256" key="11">
    <source>
        <dbReference type="RuleBase" id="RU369019"/>
    </source>
</evidence>
<dbReference type="PANTHER" id="PTHR23284:SF0">
    <property type="entry name" value="PROLACTIN REGULATORY ELEMENT-BINDING PROTEIN"/>
    <property type="match status" value="1"/>
</dbReference>
<comment type="similarity">
    <text evidence="11">Belongs to the WD repeat SEC12 family.</text>
</comment>
<keyword evidence="3 11" id="KW-0812">Transmembrane</keyword>
<keyword evidence="2 11" id="KW-0853">WD repeat</keyword>
<sequence>MDPEKSEDDDESSSSSSSSSRSCIVLSGGGGEGRSGIPNVILICRVDLNTNSLSEQPLGRLVVGTDLPYRMAVHPREGGLICALPNSCRLFHWEDIMSREDNQAGEESEKVIKELKDVGQQLALAFNQEGSVLAAGAEDGTLRVFEWPSMKTLLNESKAHSSVKSLTFSESGKFLVSLGGPVCRVWDVNASAAVASLSKEKDEMFASCRFSVDSAGNEVLYIAANTERGGSIITWDSKSWKRKWSKPIKKNSISAFNVSADGKLLAIGTLEGDVLILESTRMQTIQVVKKAHLGLVTALTFSPDSRGLVSVSFDSRARLTMIEQRGDKPGIRWWLLILLVVLLYVVAYYYMKAKGIIP</sequence>
<dbReference type="Proteomes" id="UP000694251">
    <property type="component" value="Chromosome 10"/>
</dbReference>
<dbReference type="GO" id="GO:0003400">
    <property type="term" value="P:regulation of COPII vesicle coating"/>
    <property type="evidence" value="ECO:0007669"/>
    <property type="project" value="UniProtKB-UniRule"/>
</dbReference>
<comment type="caution">
    <text evidence="13">The sequence shown here is derived from an EMBL/GenBank/DDBJ whole genome shotgun (WGS) entry which is preliminary data.</text>
</comment>
<keyword evidence="5 11" id="KW-0256">Endoplasmic reticulum</keyword>
<accession>A0A8T1ZUE5</accession>
<name>A0A8T1ZUE5_ARASU</name>
<comment type="subcellular location">
    <subcellularLocation>
        <location evidence="10">Endomembrane system</location>
        <topology evidence="10">Single-pass membrane protein</topology>
    </subcellularLocation>
    <subcellularLocation>
        <location evidence="11">Endoplasmic reticulum membrane</location>
        <topology evidence="11">Single-pass membrane protein</topology>
    </subcellularLocation>
</comment>
<reference evidence="13 14" key="1">
    <citation type="submission" date="2020-12" db="EMBL/GenBank/DDBJ databases">
        <title>Concerted genomic and epigenomic changes stabilize Arabidopsis allopolyploids.</title>
        <authorList>
            <person name="Chen Z."/>
        </authorList>
    </citation>
    <scope>NUCLEOTIDE SEQUENCE [LARGE SCALE GENOMIC DNA]</scope>
    <source>
        <strain evidence="13">As9502</strain>
        <tissue evidence="13">Leaf</tissue>
    </source>
</reference>
<keyword evidence="14" id="KW-1185">Reference proteome</keyword>
<evidence type="ECO:0000256" key="10">
    <source>
        <dbReference type="ARBA" id="ARBA00037847"/>
    </source>
</evidence>
<keyword evidence="8 11" id="KW-1133">Transmembrane helix</keyword>
<keyword evidence="1 11" id="KW-0813">Transport</keyword>
<dbReference type="AlphaFoldDB" id="A0A8T1ZUE5"/>
<dbReference type="GO" id="GO:0005789">
    <property type="term" value="C:endoplasmic reticulum membrane"/>
    <property type="evidence" value="ECO:0007669"/>
    <property type="project" value="UniProtKB-SubCell"/>
</dbReference>
<dbReference type="OrthoDB" id="2013972at2759"/>
<dbReference type="EMBL" id="JAEFBJ010000010">
    <property type="protein sequence ID" value="KAG7563207.1"/>
    <property type="molecule type" value="Genomic_DNA"/>
</dbReference>
<dbReference type="InterPro" id="IPR001680">
    <property type="entry name" value="WD40_rpt"/>
</dbReference>
<feature type="compositionally biased region" description="Acidic residues" evidence="12">
    <location>
        <begin position="1"/>
        <end position="12"/>
    </location>
</feature>
<gene>
    <name evidence="13" type="ORF">ISN44_As10g000390</name>
</gene>
<dbReference type="GO" id="GO:0015031">
    <property type="term" value="P:protein transport"/>
    <property type="evidence" value="ECO:0007669"/>
    <property type="project" value="UniProtKB-KW"/>
</dbReference>
<evidence type="ECO:0000313" key="13">
    <source>
        <dbReference type="EMBL" id="KAG7563207.1"/>
    </source>
</evidence>
<dbReference type="GO" id="GO:0005085">
    <property type="term" value="F:guanyl-nucleotide exchange factor activity"/>
    <property type="evidence" value="ECO:0007669"/>
    <property type="project" value="InterPro"/>
</dbReference>
<feature type="region of interest" description="Disordered" evidence="12">
    <location>
        <begin position="1"/>
        <end position="30"/>
    </location>
</feature>
<dbReference type="Pfam" id="PF00400">
    <property type="entry name" value="WD40"/>
    <property type="match status" value="3"/>
</dbReference>
<evidence type="ECO:0000256" key="4">
    <source>
        <dbReference type="ARBA" id="ARBA00022737"/>
    </source>
</evidence>
<proteinExistence type="inferred from homology"/>
<keyword evidence="7 11" id="KW-0653">Protein transport</keyword>
<evidence type="ECO:0000256" key="9">
    <source>
        <dbReference type="ARBA" id="ARBA00023136"/>
    </source>
</evidence>
<keyword evidence="4 11" id="KW-0677">Repeat</keyword>
<evidence type="ECO:0000256" key="5">
    <source>
        <dbReference type="ARBA" id="ARBA00022824"/>
    </source>
</evidence>
<dbReference type="GO" id="GO:0006888">
    <property type="term" value="P:endoplasmic reticulum to Golgi vesicle-mediated transport"/>
    <property type="evidence" value="ECO:0007669"/>
    <property type="project" value="UniProtKB-UniRule"/>
</dbReference>
<dbReference type="SMART" id="SM00320">
    <property type="entry name" value="WD40"/>
    <property type="match status" value="4"/>
</dbReference>
<comment type="function">
    <text evidence="11">Involved in the transport from the endoplasmic reticulum to the plasma membrane.</text>
</comment>